<proteinExistence type="predicted"/>
<feature type="domain" description="Ferric siderophore reductase C-terminal" evidence="1">
    <location>
        <begin position="225"/>
        <end position="245"/>
    </location>
</feature>
<organism evidence="2 3">
    <name type="scientific">Kitasatospora arboriphila</name>
    <dbReference type="NCBI Taxonomy" id="258052"/>
    <lineage>
        <taxon>Bacteria</taxon>
        <taxon>Bacillati</taxon>
        <taxon>Actinomycetota</taxon>
        <taxon>Actinomycetes</taxon>
        <taxon>Kitasatosporales</taxon>
        <taxon>Streptomycetaceae</taxon>
        <taxon>Kitasatospora</taxon>
    </lineage>
</organism>
<gene>
    <name evidence="2" type="ORF">GCM10009663_54360</name>
</gene>
<dbReference type="EMBL" id="BAAALD010000064">
    <property type="protein sequence ID" value="GAA1105344.1"/>
    <property type="molecule type" value="Genomic_DNA"/>
</dbReference>
<evidence type="ECO:0000313" key="2">
    <source>
        <dbReference type="EMBL" id="GAA1105344.1"/>
    </source>
</evidence>
<dbReference type="Pfam" id="PF11575">
    <property type="entry name" value="FhuF_C"/>
    <property type="match status" value="1"/>
</dbReference>
<protein>
    <submittedName>
        <fullName evidence="2">(2Fe-2S)-binding protein</fullName>
    </submittedName>
</protein>
<evidence type="ECO:0000259" key="1">
    <source>
        <dbReference type="Pfam" id="PF11575"/>
    </source>
</evidence>
<evidence type="ECO:0000313" key="3">
    <source>
        <dbReference type="Proteomes" id="UP001499987"/>
    </source>
</evidence>
<accession>A0ABN1TYT9</accession>
<dbReference type="Proteomes" id="UP001499987">
    <property type="component" value="Unassembled WGS sequence"/>
</dbReference>
<sequence>MLQLTAARASAAGPPASIRRLVDICPALPVTLLDRPPADRERWCPGDALAARAESLVAAEAARIEAAHGTAPRPHVAASRLLHHYLWSLCLLTAGPWYLDERAARIAPSALWIEESTGDLALLADLPDGGPHGPDGLRTAVAAHAGPVLGAFQPYVRRGPHALWGMVTDDLVSALWYLGRILGEEDRAVTAASVLLPGGTPPFSGAAAFRCLPGTEGRRHWTRTRQGCCLYYAVRPDEACTTCPRTPDDERVRRLES</sequence>
<reference evidence="2 3" key="1">
    <citation type="journal article" date="2019" name="Int. J. Syst. Evol. Microbiol.">
        <title>The Global Catalogue of Microorganisms (GCM) 10K type strain sequencing project: providing services to taxonomists for standard genome sequencing and annotation.</title>
        <authorList>
            <consortium name="The Broad Institute Genomics Platform"/>
            <consortium name="The Broad Institute Genome Sequencing Center for Infectious Disease"/>
            <person name="Wu L."/>
            <person name="Ma J."/>
        </authorList>
    </citation>
    <scope>NUCLEOTIDE SEQUENCE [LARGE SCALE GENOMIC DNA]</scope>
    <source>
        <strain evidence="2 3">JCM 13002</strain>
    </source>
</reference>
<name>A0ABN1TYT9_9ACTN</name>
<comment type="caution">
    <text evidence="2">The sequence shown here is derived from an EMBL/GenBank/DDBJ whole genome shotgun (WGS) entry which is preliminary data.</text>
</comment>
<dbReference type="RefSeq" id="WP_344626319.1">
    <property type="nucleotide sequence ID" value="NZ_BAAALD010000064.1"/>
</dbReference>
<keyword evidence="3" id="KW-1185">Reference proteome</keyword>
<dbReference type="InterPro" id="IPR024726">
    <property type="entry name" value="FhuF_C"/>
</dbReference>